<dbReference type="Proteomes" id="UP001596152">
    <property type="component" value="Unassembled WGS sequence"/>
</dbReference>
<sequence>MGDANYDKSGSSTRRYRFDLVQRIAVGAASAPAAEINDAIEVQLTSTVNAYVTVKDSNPAVVVSGVGVNALPLPAWSPFVLQTKPGDEIAVIRAGTEDGVLYINPIDGRDPR</sequence>
<dbReference type="EMBL" id="JBHSLF010000056">
    <property type="protein sequence ID" value="MFC5346252.1"/>
    <property type="molecule type" value="Genomic_DNA"/>
</dbReference>
<evidence type="ECO:0000313" key="2">
    <source>
        <dbReference type="Proteomes" id="UP001596152"/>
    </source>
</evidence>
<keyword evidence="2" id="KW-1185">Reference proteome</keyword>
<name>A0ABW0FXB0_9CAUL</name>
<gene>
    <name evidence="1" type="ORF">ACFPIE_20240</name>
</gene>
<protein>
    <submittedName>
        <fullName evidence="1">Uncharacterized protein</fullName>
    </submittedName>
</protein>
<comment type="caution">
    <text evidence="1">The sequence shown here is derived from an EMBL/GenBank/DDBJ whole genome shotgun (WGS) entry which is preliminary data.</text>
</comment>
<accession>A0ABW0FXB0</accession>
<dbReference type="RefSeq" id="WP_374036766.1">
    <property type="nucleotide sequence ID" value="NZ_CP169082.1"/>
</dbReference>
<evidence type="ECO:0000313" key="1">
    <source>
        <dbReference type="EMBL" id="MFC5346252.1"/>
    </source>
</evidence>
<reference evidence="2" key="1">
    <citation type="journal article" date="2019" name="Int. J. Syst. Evol. Microbiol.">
        <title>The Global Catalogue of Microorganisms (GCM) 10K type strain sequencing project: providing services to taxonomists for standard genome sequencing and annotation.</title>
        <authorList>
            <consortium name="The Broad Institute Genomics Platform"/>
            <consortium name="The Broad Institute Genome Sequencing Center for Infectious Disease"/>
            <person name="Wu L."/>
            <person name="Ma J."/>
        </authorList>
    </citation>
    <scope>NUCLEOTIDE SEQUENCE [LARGE SCALE GENOMIC DNA]</scope>
    <source>
        <strain evidence="2">JCM 12125</strain>
    </source>
</reference>
<proteinExistence type="predicted"/>
<organism evidence="1 2">
    <name type="scientific">Brevundimonas staleyi</name>
    <dbReference type="NCBI Taxonomy" id="74326"/>
    <lineage>
        <taxon>Bacteria</taxon>
        <taxon>Pseudomonadati</taxon>
        <taxon>Pseudomonadota</taxon>
        <taxon>Alphaproteobacteria</taxon>
        <taxon>Caulobacterales</taxon>
        <taxon>Caulobacteraceae</taxon>
        <taxon>Brevundimonas</taxon>
    </lineage>
</organism>